<evidence type="ECO:0000313" key="3">
    <source>
        <dbReference type="Proteomes" id="UP000256970"/>
    </source>
</evidence>
<gene>
    <name evidence="2" type="ORF">BQ4739_LOCUS10224</name>
</gene>
<name>A0A383VYM6_TETOB</name>
<dbReference type="Gene3D" id="3.80.10.10">
    <property type="entry name" value="Ribonuclease Inhibitor"/>
    <property type="match status" value="1"/>
</dbReference>
<keyword evidence="3" id="KW-1185">Reference proteome</keyword>
<proteinExistence type="predicted"/>
<reference evidence="2 3" key="1">
    <citation type="submission" date="2016-10" db="EMBL/GenBank/DDBJ databases">
        <authorList>
            <person name="Cai Z."/>
        </authorList>
    </citation>
    <scope>NUCLEOTIDE SEQUENCE [LARGE SCALE GENOMIC DNA]</scope>
</reference>
<evidence type="ECO:0000256" key="1">
    <source>
        <dbReference type="ARBA" id="ARBA00004430"/>
    </source>
</evidence>
<dbReference type="EMBL" id="FNXT01000967">
    <property type="protein sequence ID" value="SZX69969.1"/>
    <property type="molecule type" value="Genomic_DNA"/>
</dbReference>
<dbReference type="InterPro" id="IPR032675">
    <property type="entry name" value="LRR_dom_sf"/>
</dbReference>
<organism evidence="2 3">
    <name type="scientific">Tetradesmus obliquus</name>
    <name type="common">Green alga</name>
    <name type="synonym">Acutodesmus obliquus</name>
    <dbReference type="NCBI Taxonomy" id="3088"/>
    <lineage>
        <taxon>Eukaryota</taxon>
        <taxon>Viridiplantae</taxon>
        <taxon>Chlorophyta</taxon>
        <taxon>core chlorophytes</taxon>
        <taxon>Chlorophyceae</taxon>
        <taxon>CS clade</taxon>
        <taxon>Sphaeropleales</taxon>
        <taxon>Scenedesmaceae</taxon>
        <taxon>Tetradesmus</taxon>
    </lineage>
</organism>
<dbReference type="GO" id="GO:0005930">
    <property type="term" value="C:axoneme"/>
    <property type="evidence" value="ECO:0007669"/>
    <property type="project" value="UniProtKB-SubCell"/>
</dbReference>
<evidence type="ECO:0000313" key="2">
    <source>
        <dbReference type="EMBL" id="SZX69969.1"/>
    </source>
</evidence>
<dbReference type="AlphaFoldDB" id="A0A383VYM6"/>
<sequence length="741" mass="78719">MQDHEGAPSSSTLLALPIVVEHPAISSSPKILCAAACVCKYWQQGVQQCAACNTDVHLRLSSSSSSSSTLCTSVAGASQLLPKMAGFGSWLAKHGLLVRSLTLDGWPNADADTTAGVIEAAVQLVRTGMLSAAAACYVYPVTAIEASAATESTAGAEEKAAAAIAARCSGPQQQQQQPWLRLSSFSSDAAWAVGLLPVLPAHSLTRLELDLKPGWPAHAGAAAGDAAALIAALPRLGGLQQLLLRGKPFWKKQGTPQVDSCLAVLGQLSRLTRLKVIMDLRGHVEARQALSALQQLLTQPPPRLQDLHLDMRDNWSLSDTLMLALDMSRMQHLQRFVRPQELPKVHVLPRQLRDLELGYCGPGQQLAAVMPLQQLTALSLDAANVEPEQLLRLAQLPALQELRLLVLVDEIEVALATAPVWGRLPQLCELQMYWQQACSTWQELAAGVAGIVAAKALTKLYSWTSFLVDADGDKAQAAAGVAGGRQPAMVEVCASIAGLTRLQHLELIELRQFTHSTAFASGLVRADVWHLTALTALTHLALPGCDLCSMACLGPIAQLPHLTELQLQGNPRLMQQWLLPGTPVAITAAGRQQAGVLVGGLGKAGTTAGAHTRYRVLLSGGLQLQDIGISDIWPVEQRPAQPGSAALLRKLLPFIQWACSTPGTSKSVQRSSTGQGPWEAYLVPLGPDQQPRKVAIGSASSAVLAAIIVATALAQLGYRYTPDDSSKQLLLEDEGLIAELL</sequence>
<dbReference type="SUPFAM" id="SSF52047">
    <property type="entry name" value="RNI-like"/>
    <property type="match status" value="1"/>
</dbReference>
<protein>
    <submittedName>
        <fullName evidence="2">Uncharacterized protein</fullName>
    </submittedName>
</protein>
<accession>A0A383VYM6</accession>
<dbReference type="Proteomes" id="UP000256970">
    <property type="component" value="Unassembled WGS sequence"/>
</dbReference>
<comment type="subcellular location">
    <subcellularLocation>
        <location evidence="1">Cytoplasm</location>
        <location evidence="1">Cytoskeleton</location>
        <location evidence="1">Cilium axoneme</location>
    </subcellularLocation>
</comment>